<dbReference type="PANTHER" id="PTHR43861:SF1">
    <property type="entry name" value="TRANS-ACONITATE 2-METHYLTRANSFERASE"/>
    <property type="match status" value="1"/>
</dbReference>
<keyword evidence="5" id="KW-1185">Reference proteome</keyword>
<dbReference type="RefSeq" id="WP_078665087.1">
    <property type="nucleotide sequence ID" value="NZ_FUXM01000008.1"/>
</dbReference>
<organism evidence="4 5">
    <name type="scientific">Carboxydocella sporoproducens DSM 16521</name>
    <dbReference type="NCBI Taxonomy" id="1121270"/>
    <lineage>
        <taxon>Bacteria</taxon>
        <taxon>Bacillati</taxon>
        <taxon>Bacillota</taxon>
        <taxon>Clostridia</taxon>
        <taxon>Eubacteriales</taxon>
        <taxon>Clostridiales Family XVI. Incertae Sedis</taxon>
        <taxon>Carboxydocella</taxon>
    </lineage>
</organism>
<dbReference type="PANTHER" id="PTHR43861">
    <property type="entry name" value="TRANS-ACONITATE 2-METHYLTRANSFERASE-RELATED"/>
    <property type="match status" value="1"/>
</dbReference>
<dbReference type="AlphaFoldDB" id="A0A1T4NRM2"/>
<dbReference type="Pfam" id="PF13649">
    <property type="entry name" value="Methyltransf_25"/>
    <property type="match status" value="1"/>
</dbReference>
<dbReference type="InterPro" id="IPR029063">
    <property type="entry name" value="SAM-dependent_MTases_sf"/>
</dbReference>
<keyword evidence="1 4" id="KW-0489">Methyltransferase</keyword>
<dbReference type="GO" id="GO:0008168">
    <property type="term" value="F:methyltransferase activity"/>
    <property type="evidence" value="ECO:0007669"/>
    <property type="project" value="UniProtKB-KW"/>
</dbReference>
<evidence type="ECO:0000256" key="2">
    <source>
        <dbReference type="ARBA" id="ARBA00022679"/>
    </source>
</evidence>
<sequence length="193" mass="21416">MTHRFDPKQMAKLDSPVRRQILPPELVISKLPLLPGQVIVDFGCGSGYFTEPLARQVGLNGKVLAVDVAPEMLAATRERCDQAGLLNVEYVQTDGVNLLLPQPADGVFLANVLHEIEKPVEFLQQLAAVMTTAGWLAIVEWLPQPMEWGPPLSERLTIQAIYELVEGSGWELLCWEKLPPAHGLAIARRKYDD</sequence>
<dbReference type="EMBL" id="FUXM01000008">
    <property type="protein sequence ID" value="SJZ81822.1"/>
    <property type="molecule type" value="Genomic_DNA"/>
</dbReference>
<feature type="domain" description="Methyltransferase" evidence="3">
    <location>
        <begin position="39"/>
        <end position="134"/>
    </location>
</feature>
<reference evidence="5" key="1">
    <citation type="submission" date="2017-02" db="EMBL/GenBank/DDBJ databases">
        <authorList>
            <person name="Varghese N."/>
            <person name="Submissions S."/>
        </authorList>
    </citation>
    <scope>NUCLEOTIDE SEQUENCE [LARGE SCALE GENOMIC DNA]</scope>
    <source>
        <strain evidence="5">DSM 16521</strain>
    </source>
</reference>
<protein>
    <submittedName>
        <fullName evidence="4">Methyltransferase domain-containing protein</fullName>
    </submittedName>
</protein>
<evidence type="ECO:0000313" key="4">
    <source>
        <dbReference type="EMBL" id="SJZ81822.1"/>
    </source>
</evidence>
<evidence type="ECO:0000313" key="5">
    <source>
        <dbReference type="Proteomes" id="UP000189933"/>
    </source>
</evidence>
<gene>
    <name evidence="4" type="ORF">SAMN02745885_00992</name>
</gene>
<dbReference type="CDD" id="cd02440">
    <property type="entry name" value="AdoMet_MTases"/>
    <property type="match status" value="1"/>
</dbReference>
<keyword evidence="2 4" id="KW-0808">Transferase</keyword>
<dbReference type="InterPro" id="IPR041698">
    <property type="entry name" value="Methyltransf_25"/>
</dbReference>
<dbReference type="Gene3D" id="3.40.50.150">
    <property type="entry name" value="Vaccinia Virus protein VP39"/>
    <property type="match status" value="1"/>
</dbReference>
<dbReference type="SUPFAM" id="SSF53335">
    <property type="entry name" value="S-adenosyl-L-methionine-dependent methyltransferases"/>
    <property type="match status" value="1"/>
</dbReference>
<dbReference type="OrthoDB" id="9784101at2"/>
<proteinExistence type="predicted"/>
<accession>A0A1T4NRM2</accession>
<evidence type="ECO:0000256" key="1">
    <source>
        <dbReference type="ARBA" id="ARBA00022603"/>
    </source>
</evidence>
<name>A0A1T4NRM2_9FIRM</name>
<evidence type="ECO:0000259" key="3">
    <source>
        <dbReference type="Pfam" id="PF13649"/>
    </source>
</evidence>
<dbReference type="GO" id="GO:0032259">
    <property type="term" value="P:methylation"/>
    <property type="evidence" value="ECO:0007669"/>
    <property type="project" value="UniProtKB-KW"/>
</dbReference>
<dbReference type="Proteomes" id="UP000189933">
    <property type="component" value="Unassembled WGS sequence"/>
</dbReference>